<accession>A0A815N267</accession>
<comment type="caution">
    <text evidence="3">The sequence shown here is derived from an EMBL/GenBank/DDBJ whole genome shotgun (WGS) entry which is preliminary data.</text>
</comment>
<feature type="compositionally biased region" description="Polar residues" evidence="1">
    <location>
        <begin position="438"/>
        <end position="448"/>
    </location>
</feature>
<sequence>MCPKHTSRQQKNDINNNNKRHERDTRRQEKKDRNTKQYLKDDGNADKFRDQLRTIGLELRDVVGDGNCLFRSFADQMDGDAGRHAMYREQVCDYILKNRQDFEPFIVDQPFDTYIKSLAKDGTYAGNESIVAFARLHNAKICVHQLQQPVWVVSFSNNPKYEFHISYHNFEHYSSVRRLGDVTSASANVRLEPTTTAKSVTTSNFTSNSEKNKKEEASNEYSINEHDISYIISQTNTNDKNLIHQTLIEFNNDIESTIAYLLAITSTKEEVSNEYSINEHDISYIISQTNTNDKNLIHQTLIDFNNNVDSTIAYLLARTSTNNNDSDYISDTCGENLQRIMSITGMYDPDLIQQSYMVNNSDVDLTIQSLLAMTIDNTEIKNDDNEYIEIPDNTLTPSSSTSLKPNSRQKRTQMKKDKKQRATERRRAEIQQQQQQQSNDKNTKSSSLPVCKSEVEANVVEQPNPIVNIEFIQI</sequence>
<gene>
    <name evidence="3" type="ORF">GPM918_LOCUS33914</name>
    <name evidence="4" type="ORF">SRO942_LOCUS34608</name>
</gene>
<feature type="compositionally biased region" description="Basic and acidic residues" evidence="1">
    <location>
        <begin position="210"/>
        <end position="220"/>
    </location>
</feature>
<dbReference type="EMBL" id="CAJOBC010083857">
    <property type="protein sequence ID" value="CAF4307997.1"/>
    <property type="molecule type" value="Genomic_DNA"/>
</dbReference>
<feature type="region of interest" description="Disordered" evidence="1">
    <location>
        <begin position="389"/>
        <end position="449"/>
    </location>
</feature>
<evidence type="ECO:0000256" key="1">
    <source>
        <dbReference type="SAM" id="MobiDB-lite"/>
    </source>
</evidence>
<reference evidence="3" key="1">
    <citation type="submission" date="2021-02" db="EMBL/GenBank/DDBJ databases">
        <authorList>
            <person name="Nowell W R."/>
        </authorList>
    </citation>
    <scope>NUCLEOTIDE SEQUENCE</scope>
</reference>
<feature type="region of interest" description="Disordered" evidence="1">
    <location>
        <begin position="1"/>
        <end position="43"/>
    </location>
</feature>
<dbReference type="Gene3D" id="3.90.70.80">
    <property type="match status" value="1"/>
</dbReference>
<dbReference type="Proteomes" id="UP000663829">
    <property type="component" value="Unassembled WGS sequence"/>
</dbReference>
<dbReference type="PROSITE" id="PS50802">
    <property type="entry name" value="OTU"/>
    <property type="match status" value="1"/>
</dbReference>
<dbReference type="InterPro" id="IPR003323">
    <property type="entry name" value="OTU_dom"/>
</dbReference>
<dbReference type="EMBL" id="CAJNOQ010018424">
    <property type="protein sequence ID" value="CAF1428270.1"/>
    <property type="molecule type" value="Genomic_DNA"/>
</dbReference>
<evidence type="ECO:0000313" key="5">
    <source>
        <dbReference type="Proteomes" id="UP000663829"/>
    </source>
</evidence>
<evidence type="ECO:0000259" key="2">
    <source>
        <dbReference type="PROSITE" id="PS50802"/>
    </source>
</evidence>
<dbReference type="Proteomes" id="UP000681722">
    <property type="component" value="Unassembled WGS sequence"/>
</dbReference>
<feature type="compositionally biased region" description="Low complexity" evidence="1">
    <location>
        <begin position="393"/>
        <end position="406"/>
    </location>
</feature>
<organism evidence="3 5">
    <name type="scientific">Didymodactylos carnosus</name>
    <dbReference type="NCBI Taxonomy" id="1234261"/>
    <lineage>
        <taxon>Eukaryota</taxon>
        <taxon>Metazoa</taxon>
        <taxon>Spiralia</taxon>
        <taxon>Gnathifera</taxon>
        <taxon>Rotifera</taxon>
        <taxon>Eurotatoria</taxon>
        <taxon>Bdelloidea</taxon>
        <taxon>Philodinida</taxon>
        <taxon>Philodinidae</taxon>
        <taxon>Didymodactylos</taxon>
    </lineage>
</organism>
<dbReference type="SUPFAM" id="SSF54001">
    <property type="entry name" value="Cysteine proteinases"/>
    <property type="match status" value="1"/>
</dbReference>
<keyword evidence="5" id="KW-1185">Reference proteome</keyword>
<protein>
    <recommendedName>
        <fullName evidence="2">OTU domain-containing protein</fullName>
    </recommendedName>
</protein>
<dbReference type="GO" id="GO:0016579">
    <property type="term" value="P:protein deubiquitination"/>
    <property type="evidence" value="ECO:0007669"/>
    <property type="project" value="TreeGrafter"/>
</dbReference>
<feature type="region of interest" description="Disordered" evidence="1">
    <location>
        <begin position="198"/>
        <end position="220"/>
    </location>
</feature>
<feature type="compositionally biased region" description="Basic and acidic residues" evidence="1">
    <location>
        <begin position="420"/>
        <end position="429"/>
    </location>
</feature>
<dbReference type="PANTHER" id="PTHR12419">
    <property type="entry name" value="OTU DOMAIN CONTAINING PROTEIN"/>
    <property type="match status" value="1"/>
</dbReference>
<proteinExistence type="predicted"/>
<dbReference type="InterPro" id="IPR050704">
    <property type="entry name" value="Peptidase_C85-like"/>
</dbReference>
<feature type="compositionally biased region" description="Basic and acidic residues" evidence="1">
    <location>
        <begin position="19"/>
        <end position="43"/>
    </location>
</feature>
<name>A0A815N267_9BILA</name>
<feature type="domain" description="OTU" evidence="2">
    <location>
        <begin position="57"/>
        <end position="179"/>
    </location>
</feature>
<dbReference type="InterPro" id="IPR038765">
    <property type="entry name" value="Papain-like_cys_pep_sf"/>
</dbReference>
<evidence type="ECO:0000313" key="3">
    <source>
        <dbReference type="EMBL" id="CAF1428270.1"/>
    </source>
</evidence>
<dbReference type="OrthoDB" id="415023at2759"/>
<dbReference type="Pfam" id="PF02338">
    <property type="entry name" value="OTU"/>
    <property type="match status" value="1"/>
</dbReference>
<dbReference type="GO" id="GO:0004843">
    <property type="term" value="F:cysteine-type deubiquitinase activity"/>
    <property type="evidence" value="ECO:0007669"/>
    <property type="project" value="TreeGrafter"/>
</dbReference>
<feature type="compositionally biased region" description="Basic residues" evidence="1">
    <location>
        <begin position="407"/>
        <end position="419"/>
    </location>
</feature>
<dbReference type="AlphaFoldDB" id="A0A815N267"/>
<evidence type="ECO:0000313" key="4">
    <source>
        <dbReference type="EMBL" id="CAF4307997.1"/>
    </source>
</evidence>
<dbReference type="PANTHER" id="PTHR12419:SF7">
    <property type="entry name" value="OTU DOMAIN-CONTAINING PROTEIN 3"/>
    <property type="match status" value="1"/>
</dbReference>